<organism evidence="1">
    <name type="scientific">Loa loa</name>
    <name type="common">Eye worm</name>
    <name type="synonym">Filaria loa</name>
    <dbReference type="NCBI Taxonomy" id="7209"/>
    <lineage>
        <taxon>Eukaryota</taxon>
        <taxon>Metazoa</taxon>
        <taxon>Ecdysozoa</taxon>
        <taxon>Nematoda</taxon>
        <taxon>Chromadorea</taxon>
        <taxon>Rhabditida</taxon>
        <taxon>Spirurina</taxon>
        <taxon>Spiruromorpha</taxon>
        <taxon>Filarioidea</taxon>
        <taxon>Onchocercidae</taxon>
        <taxon>Loa</taxon>
    </lineage>
</organism>
<proteinExistence type="predicted"/>
<dbReference type="InParanoid" id="A0A1S0U914"/>
<protein>
    <submittedName>
        <fullName evidence="1">Uncharacterized protein</fullName>
    </submittedName>
</protein>
<name>A0A1S0U914_LOALO</name>
<gene>
    <name evidence="1" type="ORF">LOAG_01439</name>
</gene>
<dbReference type="RefSeq" id="XP_003137026.1">
    <property type="nucleotide sequence ID" value="XM_003136978.1"/>
</dbReference>
<dbReference type="AlphaFoldDB" id="A0A1S0U914"/>
<reference evidence="1" key="1">
    <citation type="submission" date="2012-04" db="EMBL/GenBank/DDBJ databases">
        <title>The Genome Sequence of Loa loa.</title>
        <authorList>
            <consortium name="The Broad Institute Genome Sequencing Platform"/>
            <consortium name="Broad Institute Genome Sequencing Center for Infectious Disease"/>
            <person name="Nutman T.B."/>
            <person name="Fink D.L."/>
            <person name="Russ C."/>
            <person name="Young S."/>
            <person name="Zeng Q."/>
            <person name="Gargeya S."/>
            <person name="Alvarado L."/>
            <person name="Berlin A."/>
            <person name="Chapman S.B."/>
            <person name="Chen Z."/>
            <person name="Freedman E."/>
            <person name="Gellesch M."/>
            <person name="Goldberg J."/>
            <person name="Griggs A."/>
            <person name="Gujja S."/>
            <person name="Heilman E.R."/>
            <person name="Heiman D."/>
            <person name="Howarth C."/>
            <person name="Mehta T."/>
            <person name="Neiman D."/>
            <person name="Pearson M."/>
            <person name="Roberts A."/>
            <person name="Saif S."/>
            <person name="Shea T."/>
            <person name="Shenoy N."/>
            <person name="Sisk P."/>
            <person name="Stolte C."/>
            <person name="Sykes S."/>
            <person name="White J."/>
            <person name="Yandava C."/>
            <person name="Haas B."/>
            <person name="Henn M.R."/>
            <person name="Nusbaum C."/>
            <person name="Birren B."/>
        </authorList>
    </citation>
    <scope>NUCLEOTIDE SEQUENCE [LARGE SCALE GENOMIC DNA]</scope>
</reference>
<sequence>MDGKCRRIRESRREYKGGIPLEEAGKNNQLKASAPNFFSHRKSPPDDKTDVEKHFHSLITLQYPGISSKIVLRLFGTSIDRFPYNNNNYNLCHASNNGEVENHCNCDHQTDNILTDNILINLLCAPFLS</sequence>
<dbReference type="CTD" id="9938815"/>
<dbReference type="EMBL" id="JH712088">
    <property type="protein sequence ID" value="EFO27041.1"/>
    <property type="molecule type" value="Genomic_DNA"/>
</dbReference>
<dbReference type="GeneID" id="9938815"/>
<evidence type="ECO:0000313" key="1">
    <source>
        <dbReference type="EMBL" id="EFO27041.1"/>
    </source>
</evidence>
<dbReference type="KEGG" id="loa:LOAG_01439"/>
<accession>A0A1S0U914</accession>